<reference evidence="3" key="1">
    <citation type="submission" date="2016-11" db="EMBL/GenBank/DDBJ databases">
        <title>Actinomyces gypaetusis sp. nov. isolated from Gypaetus barbatus in Qinghai Tibet Plateau China.</title>
        <authorList>
            <person name="Meng X."/>
        </authorList>
    </citation>
    <scope>NUCLEOTIDE SEQUENCE [LARGE SCALE GENOMIC DNA]</scope>
    <source>
        <strain evidence="3">DSM 15383</strain>
    </source>
</reference>
<sequence length="101" mass="11424">MLTDHGWEILDRNWRCRNGEIDIVACKGRHLAVIEVKTRSSDAFGSGAEAVTVTKVKRMRKLAALWLQAQDQHWSLVSLDVIEIAVRTNQPALLRFIRSVG</sequence>
<dbReference type="AlphaFoldDB" id="A0A1Q5PS28"/>
<dbReference type="InterPro" id="IPR011335">
    <property type="entry name" value="Restrct_endonuc-II-like"/>
</dbReference>
<dbReference type="PANTHER" id="PTHR34039">
    <property type="entry name" value="UPF0102 PROTEIN YRAN"/>
    <property type="match status" value="1"/>
</dbReference>
<organism evidence="2 3">
    <name type="scientific">Boudabousia marimammalium</name>
    <dbReference type="NCBI Taxonomy" id="156892"/>
    <lineage>
        <taxon>Bacteria</taxon>
        <taxon>Bacillati</taxon>
        <taxon>Actinomycetota</taxon>
        <taxon>Actinomycetes</taxon>
        <taxon>Actinomycetales</taxon>
        <taxon>Actinomycetaceae</taxon>
        <taxon>Boudabousia</taxon>
    </lineage>
</organism>
<name>A0A1Q5PS28_9ACTO</name>
<dbReference type="NCBIfam" id="NF009154">
    <property type="entry name" value="PRK12497.3-3"/>
    <property type="match status" value="1"/>
</dbReference>
<evidence type="ECO:0000256" key="1">
    <source>
        <dbReference type="ARBA" id="ARBA00006738"/>
    </source>
</evidence>
<keyword evidence="3" id="KW-1185">Reference proteome</keyword>
<dbReference type="Pfam" id="PF02021">
    <property type="entry name" value="UPF0102"/>
    <property type="match status" value="1"/>
</dbReference>
<comment type="caution">
    <text evidence="2">The sequence shown here is derived from an EMBL/GenBank/DDBJ whole genome shotgun (WGS) entry which is preliminary data.</text>
</comment>
<gene>
    <name evidence="2" type="ORF">BM477_01625</name>
</gene>
<dbReference type="Gene3D" id="3.40.1350.10">
    <property type="match status" value="1"/>
</dbReference>
<dbReference type="Proteomes" id="UP000186465">
    <property type="component" value="Unassembled WGS sequence"/>
</dbReference>
<dbReference type="InterPro" id="IPR003509">
    <property type="entry name" value="UPF0102_YraN-like"/>
</dbReference>
<dbReference type="GO" id="GO:0003676">
    <property type="term" value="F:nucleic acid binding"/>
    <property type="evidence" value="ECO:0007669"/>
    <property type="project" value="InterPro"/>
</dbReference>
<dbReference type="STRING" id="156892.BM477_01625"/>
<dbReference type="CDD" id="cd20736">
    <property type="entry name" value="PoNe_Nuclease"/>
    <property type="match status" value="1"/>
</dbReference>
<comment type="similarity">
    <text evidence="1">Belongs to the UPF0102 family.</text>
</comment>
<protein>
    <recommendedName>
        <fullName evidence="4">YraN family protein</fullName>
    </recommendedName>
</protein>
<dbReference type="InterPro" id="IPR011856">
    <property type="entry name" value="tRNA_endonuc-like_dom_sf"/>
</dbReference>
<proteinExistence type="inferred from homology"/>
<evidence type="ECO:0000313" key="2">
    <source>
        <dbReference type="EMBL" id="OKL50366.1"/>
    </source>
</evidence>
<evidence type="ECO:0000313" key="3">
    <source>
        <dbReference type="Proteomes" id="UP000186465"/>
    </source>
</evidence>
<dbReference type="SUPFAM" id="SSF52980">
    <property type="entry name" value="Restriction endonuclease-like"/>
    <property type="match status" value="1"/>
</dbReference>
<evidence type="ECO:0008006" key="4">
    <source>
        <dbReference type="Google" id="ProtNLM"/>
    </source>
</evidence>
<accession>A0A1Q5PS28</accession>
<dbReference type="EMBL" id="MPDM01000002">
    <property type="protein sequence ID" value="OKL50366.1"/>
    <property type="molecule type" value="Genomic_DNA"/>
</dbReference>
<dbReference type="PANTHER" id="PTHR34039:SF1">
    <property type="entry name" value="UPF0102 PROTEIN YRAN"/>
    <property type="match status" value="1"/>
</dbReference>